<dbReference type="AlphaFoldDB" id="A0A0D3H529"/>
<sequence>MAESSRTVLPLAVISSPLARPYPKSNPHSSPLSRSSCSIPEKTKLRHRRRASRPVWVAGCVEEVCPLPLLLLEGAGSRYVREYEHRTLATVADRRLPLFRPHRATRRRTSPFRHFVVSPRAYSPAWSPRNQRPPRFGVCAAVPVPTPAAAARWLSSPWGDFVPIQPRLDFCFYILHVNPRWLNRCWLRSHWSSSCRRRFWDLGAVARRRAMRRTVAALRRRRRRASGDASPLAPPCAEPFRLGPSYRRAPLLCFVASTRKKTTGEREGTREDEIMTCGPYFISVQ</sequence>
<evidence type="ECO:0000256" key="1">
    <source>
        <dbReference type="SAM" id="MobiDB-lite"/>
    </source>
</evidence>
<reference evidence="2" key="1">
    <citation type="journal article" date="2009" name="Rice">
        <title>De Novo Next Generation Sequencing of Plant Genomes.</title>
        <authorList>
            <person name="Rounsley S."/>
            <person name="Marri P.R."/>
            <person name="Yu Y."/>
            <person name="He R."/>
            <person name="Sisneros N."/>
            <person name="Goicoechea J.L."/>
            <person name="Lee S.J."/>
            <person name="Angelova A."/>
            <person name="Kudrna D."/>
            <person name="Luo M."/>
            <person name="Affourtit J."/>
            <person name="Desany B."/>
            <person name="Knight J."/>
            <person name="Niazi F."/>
            <person name="Egholm M."/>
            <person name="Wing R.A."/>
        </authorList>
    </citation>
    <scope>NUCLEOTIDE SEQUENCE [LARGE SCALE GENOMIC DNA]</scope>
    <source>
        <strain evidence="2">cv. IRGC 105608</strain>
    </source>
</reference>
<reference evidence="2" key="2">
    <citation type="submission" date="2015-03" db="UniProtKB">
        <authorList>
            <consortium name="EnsemblPlants"/>
        </authorList>
    </citation>
    <scope>IDENTIFICATION</scope>
</reference>
<dbReference type="Gramene" id="OBART09G05040.1">
    <property type="protein sequence ID" value="OBART09G05040.1"/>
    <property type="gene ID" value="OBART09G05040"/>
</dbReference>
<dbReference type="PaxDb" id="65489-OBART09G05040.1"/>
<feature type="compositionally biased region" description="Low complexity" evidence="1">
    <location>
        <begin position="25"/>
        <end position="40"/>
    </location>
</feature>
<feature type="region of interest" description="Disordered" evidence="1">
    <location>
        <begin position="20"/>
        <end position="45"/>
    </location>
</feature>
<protein>
    <submittedName>
        <fullName evidence="2">Uncharacterized protein</fullName>
    </submittedName>
</protein>
<dbReference type="Proteomes" id="UP000026960">
    <property type="component" value="Chromosome 9"/>
</dbReference>
<organism evidence="2">
    <name type="scientific">Oryza barthii</name>
    <dbReference type="NCBI Taxonomy" id="65489"/>
    <lineage>
        <taxon>Eukaryota</taxon>
        <taxon>Viridiplantae</taxon>
        <taxon>Streptophyta</taxon>
        <taxon>Embryophyta</taxon>
        <taxon>Tracheophyta</taxon>
        <taxon>Spermatophyta</taxon>
        <taxon>Magnoliopsida</taxon>
        <taxon>Liliopsida</taxon>
        <taxon>Poales</taxon>
        <taxon>Poaceae</taxon>
        <taxon>BOP clade</taxon>
        <taxon>Oryzoideae</taxon>
        <taxon>Oryzeae</taxon>
        <taxon>Oryzinae</taxon>
        <taxon>Oryza</taxon>
    </lineage>
</organism>
<evidence type="ECO:0000313" key="2">
    <source>
        <dbReference type="EnsemblPlants" id="OBART09G05040.1"/>
    </source>
</evidence>
<evidence type="ECO:0000313" key="3">
    <source>
        <dbReference type="Proteomes" id="UP000026960"/>
    </source>
</evidence>
<dbReference type="EnsemblPlants" id="OBART09G05040.1">
    <property type="protein sequence ID" value="OBART09G05040.1"/>
    <property type="gene ID" value="OBART09G05040"/>
</dbReference>
<name>A0A0D3H529_9ORYZ</name>
<dbReference type="HOGENOM" id="CLU_089784_0_0_1"/>
<proteinExistence type="predicted"/>
<keyword evidence="3" id="KW-1185">Reference proteome</keyword>
<accession>A0A0D3H529</accession>